<protein>
    <submittedName>
        <fullName evidence="1">Uncharacterized protein</fullName>
    </submittedName>
</protein>
<dbReference type="AlphaFoldDB" id="A0ABD1N2N4"/>
<gene>
    <name evidence="1" type="ORF">Fmac_003645</name>
</gene>
<accession>A0ABD1N2N4</accession>
<keyword evidence="2" id="KW-1185">Reference proteome</keyword>
<dbReference type="InterPro" id="IPR029058">
    <property type="entry name" value="AB_hydrolase_fold"/>
</dbReference>
<dbReference type="SUPFAM" id="SSF53474">
    <property type="entry name" value="alpha/beta-Hydrolases"/>
    <property type="match status" value="1"/>
</dbReference>
<evidence type="ECO:0000313" key="1">
    <source>
        <dbReference type="EMBL" id="KAL2342360.1"/>
    </source>
</evidence>
<sequence length="88" mass="9748">MVDLLADMRQQENQFEAESRLTFVEDVSDVVLKAMLESGTKKCEQSKLPLLIYIHDGAFCVCTPFNPAYHNHLNAVSAAANVVVVSVH</sequence>
<evidence type="ECO:0000313" key="2">
    <source>
        <dbReference type="Proteomes" id="UP001603857"/>
    </source>
</evidence>
<dbReference type="Proteomes" id="UP001603857">
    <property type="component" value="Unassembled WGS sequence"/>
</dbReference>
<dbReference type="Gene3D" id="3.40.50.1820">
    <property type="entry name" value="alpha/beta hydrolase"/>
    <property type="match status" value="1"/>
</dbReference>
<reference evidence="1 2" key="1">
    <citation type="submission" date="2024-08" db="EMBL/GenBank/DDBJ databases">
        <title>Insights into the chromosomal genome structure of Flemingia macrophylla.</title>
        <authorList>
            <person name="Ding Y."/>
            <person name="Zhao Y."/>
            <person name="Bi W."/>
            <person name="Wu M."/>
            <person name="Zhao G."/>
            <person name="Gong Y."/>
            <person name="Li W."/>
            <person name="Zhang P."/>
        </authorList>
    </citation>
    <scope>NUCLEOTIDE SEQUENCE [LARGE SCALE GENOMIC DNA]</scope>
    <source>
        <strain evidence="1">DYQJB</strain>
        <tissue evidence="1">Leaf</tissue>
    </source>
</reference>
<comment type="caution">
    <text evidence="1">The sequence shown here is derived from an EMBL/GenBank/DDBJ whole genome shotgun (WGS) entry which is preliminary data.</text>
</comment>
<proteinExistence type="predicted"/>
<name>A0ABD1N2N4_9FABA</name>
<organism evidence="1 2">
    <name type="scientific">Flemingia macrophylla</name>
    <dbReference type="NCBI Taxonomy" id="520843"/>
    <lineage>
        <taxon>Eukaryota</taxon>
        <taxon>Viridiplantae</taxon>
        <taxon>Streptophyta</taxon>
        <taxon>Embryophyta</taxon>
        <taxon>Tracheophyta</taxon>
        <taxon>Spermatophyta</taxon>
        <taxon>Magnoliopsida</taxon>
        <taxon>eudicotyledons</taxon>
        <taxon>Gunneridae</taxon>
        <taxon>Pentapetalae</taxon>
        <taxon>rosids</taxon>
        <taxon>fabids</taxon>
        <taxon>Fabales</taxon>
        <taxon>Fabaceae</taxon>
        <taxon>Papilionoideae</taxon>
        <taxon>50 kb inversion clade</taxon>
        <taxon>NPAAA clade</taxon>
        <taxon>indigoferoid/millettioid clade</taxon>
        <taxon>Phaseoleae</taxon>
        <taxon>Flemingia</taxon>
    </lineage>
</organism>
<dbReference type="EMBL" id="JBGMDY010000002">
    <property type="protein sequence ID" value="KAL2342360.1"/>
    <property type="molecule type" value="Genomic_DNA"/>
</dbReference>